<dbReference type="InterPro" id="IPR053204">
    <property type="entry name" value="Oxopyrrolidines_Biosynth-assoc"/>
</dbReference>
<dbReference type="PANTHER" id="PTHR38797:SF4">
    <property type="entry name" value="NUCLEAR PORE COMPLEX PROTEIN NUP85"/>
    <property type="match status" value="1"/>
</dbReference>
<dbReference type="PANTHER" id="PTHR38797">
    <property type="entry name" value="NUCLEAR PORE COMPLEX PROTEIN NUP85-RELATED"/>
    <property type="match status" value="1"/>
</dbReference>
<evidence type="ECO:0000313" key="1">
    <source>
        <dbReference type="EMBL" id="OJJ96295.1"/>
    </source>
</evidence>
<dbReference type="OMA" id="NHADHSF"/>
<dbReference type="GeneID" id="30977743"/>
<dbReference type="Proteomes" id="UP000184546">
    <property type="component" value="Unassembled WGS sequence"/>
</dbReference>
<dbReference type="EMBL" id="KV878986">
    <property type="protein sequence ID" value="OJJ96295.1"/>
    <property type="molecule type" value="Genomic_DNA"/>
</dbReference>
<dbReference type="RefSeq" id="XP_020052635.1">
    <property type="nucleotide sequence ID" value="XM_020203929.1"/>
</dbReference>
<dbReference type="VEuPathDB" id="FungiDB:ASPACDRAFT_63744"/>
<dbReference type="AlphaFoldDB" id="A0A1L9WJG2"/>
<proteinExistence type="predicted"/>
<accession>A0A1L9WJG2</accession>
<keyword evidence="2" id="KW-1185">Reference proteome</keyword>
<evidence type="ECO:0000313" key="2">
    <source>
        <dbReference type="Proteomes" id="UP000184546"/>
    </source>
</evidence>
<dbReference type="Pfam" id="PF12311">
    <property type="entry name" value="DUF3632"/>
    <property type="match status" value="1"/>
</dbReference>
<dbReference type="STRING" id="690307.A0A1L9WJG2"/>
<reference evidence="2" key="1">
    <citation type="journal article" date="2017" name="Genome Biol.">
        <title>Comparative genomics reveals high biological diversity and specific adaptations in the industrially and medically important fungal genus Aspergillus.</title>
        <authorList>
            <person name="de Vries R.P."/>
            <person name="Riley R."/>
            <person name="Wiebenga A."/>
            <person name="Aguilar-Osorio G."/>
            <person name="Amillis S."/>
            <person name="Uchima C.A."/>
            <person name="Anderluh G."/>
            <person name="Asadollahi M."/>
            <person name="Askin M."/>
            <person name="Barry K."/>
            <person name="Battaglia E."/>
            <person name="Bayram O."/>
            <person name="Benocci T."/>
            <person name="Braus-Stromeyer S.A."/>
            <person name="Caldana C."/>
            <person name="Canovas D."/>
            <person name="Cerqueira G.C."/>
            <person name="Chen F."/>
            <person name="Chen W."/>
            <person name="Choi C."/>
            <person name="Clum A."/>
            <person name="Dos Santos R.A."/>
            <person name="Damasio A.R."/>
            <person name="Diallinas G."/>
            <person name="Emri T."/>
            <person name="Fekete E."/>
            <person name="Flipphi M."/>
            <person name="Freyberg S."/>
            <person name="Gallo A."/>
            <person name="Gournas C."/>
            <person name="Habgood R."/>
            <person name="Hainaut M."/>
            <person name="Harispe M.L."/>
            <person name="Henrissat B."/>
            <person name="Hilden K.S."/>
            <person name="Hope R."/>
            <person name="Hossain A."/>
            <person name="Karabika E."/>
            <person name="Karaffa L."/>
            <person name="Karanyi Z."/>
            <person name="Krasevec N."/>
            <person name="Kuo A."/>
            <person name="Kusch H."/>
            <person name="LaButti K."/>
            <person name="Lagendijk E.L."/>
            <person name="Lapidus A."/>
            <person name="Levasseur A."/>
            <person name="Lindquist E."/>
            <person name="Lipzen A."/>
            <person name="Logrieco A.F."/>
            <person name="MacCabe A."/>
            <person name="Maekelae M.R."/>
            <person name="Malavazi I."/>
            <person name="Melin P."/>
            <person name="Meyer V."/>
            <person name="Mielnichuk N."/>
            <person name="Miskei M."/>
            <person name="Molnar A.P."/>
            <person name="Mule G."/>
            <person name="Ngan C.Y."/>
            <person name="Orejas M."/>
            <person name="Orosz E."/>
            <person name="Ouedraogo J.P."/>
            <person name="Overkamp K.M."/>
            <person name="Park H.-S."/>
            <person name="Perrone G."/>
            <person name="Piumi F."/>
            <person name="Punt P.J."/>
            <person name="Ram A.F."/>
            <person name="Ramon A."/>
            <person name="Rauscher S."/>
            <person name="Record E."/>
            <person name="Riano-Pachon D.M."/>
            <person name="Robert V."/>
            <person name="Roehrig J."/>
            <person name="Ruller R."/>
            <person name="Salamov A."/>
            <person name="Salih N.S."/>
            <person name="Samson R.A."/>
            <person name="Sandor E."/>
            <person name="Sanguinetti M."/>
            <person name="Schuetze T."/>
            <person name="Sepcic K."/>
            <person name="Shelest E."/>
            <person name="Sherlock G."/>
            <person name="Sophianopoulou V."/>
            <person name="Squina F.M."/>
            <person name="Sun H."/>
            <person name="Susca A."/>
            <person name="Todd R.B."/>
            <person name="Tsang A."/>
            <person name="Unkles S.E."/>
            <person name="van de Wiele N."/>
            <person name="van Rossen-Uffink D."/>
            <person name="Oliveira J.V."/>
            <person name="Vesth T.C."/>
            <person name="Visser J."/>
            <person name="Yu J.-H."/>
            <person name="Zhou M."/>
            <person name="Andersen M.R."/>
            <person name="Archer D.B."/>
            <person name="Baker S.E."/>
            <person name="Benoit I."/>
            <person name="Brakhage A.A."/>
            <person name="Braus G.H."/>
            <person name="Fischer R."/>
            <person name="Frisvad J.C."/>
            <person name="Goldman G.H."/>
            <person name="Houbraken J."/>
            <person name="Oakley B."/>
            <person name="Pocsi I."/>
            <person name="Scazzocchio C."/>
            <person name="Seiboth B."/>
            <person name="vanKuyk P.A."/>
            <person name="Wortman J."/>
            <person name="Dyer P.S."/>
            <person name="Grigoriev I.V."/>
        </authorList>
    </citation>
    <scope>NUCLEOTIDE SEQUENCE [LARGE SCALE GENOMIC DNA]</scope>
    <source>
        <strain evidence="2">ATCC 16872 / CBS 172.66 / WB 5094</strain>
    </source>
</reference>
<dbReference type="OrthoDB" id="3350591at2759"/>
<organism evidence="1 2">
    <name type="scientific">Aspergillus aculeatus (strain ATCC 16872 / CBS 172.66 / WB 5094)</name>
    <dbReference type="NCBI Taxonomy" id="690307"/>
    <lineage>
        <taxon>Eukaryota</taxon>
        <taxon>Fungi</taxon>
        <taxon>Dikarya</taxon>
        <taxon>Ascomycota</taxon>
        <taxon>Pezizomycotina</taxon>
        <taxon>Eurotiomycetes</taxon>
        <taxon>Eurotiomycetidae</taxon>
        <taxon>Eurotiales</taxon>
        <taxon>Aspergillaceae</taxon>
        <taxon>Aspergillus</taxon>
        <taxon>Aspergillus subgen. Circumdati</taxon>
    </lineage>
</organism>
<sequence length="168" mass="20080">MTTRETQRQHFLNANVFTIRFYRRLPRPNRFGFLINHGVWVLRKTLEHAHFGKFYHLLIGNTIQDCDEDDEDFYNMKRDEALKIIDVRALNGFVLPEIYEKQGSLGREIRAYDKWQGSEGWSKERWAFWKERFTWISTVTAPNRKTRRIAKNVVELMGRIEQGDDGVL</sequence>
<protein>
    <submittedName>
        <fullName evidence="1">Uncharacterized protein</fullName>
    </submittedName>
</protein>
<name>A0A1L9WJG2_ASPA1</name>
<gene>
    <name evidence="1" type="ORF">ASPACDRAFT_63744</name>
</gene>
<dbReference type="InterPro" id="IPR022085">
    <property type="entry name" value="OpdG"/>
</dbReference>